<keyword evidence="1" id="KW-0175">Coiled coil</keyword>
<reference evidence="3" key="1">
    <citation type="journal article" date="2019" name="Int. J. Syst. Evol. Microbiol.">
        <title>The Global Catalogue of Microorganisms (GCM) 10K type strain sequencing project: providing services to taxonomists for standard genome sequencing and annotation.</title>
        <authorList>
            <consortium name="The Broad Institute Genomics Platform"/>
            <consortium name="The Broad Institute Genome Sequencing Center for Infectious Disease"/>
            <person name="Wu L."/>
            <person name="Ma J."/>
        </authorList>
    </citation>
    <scope>NUCLEOTIDE SEQUENCE [LARGE SCALE GENOMIC DNA]</scope>
    <source>
        <strain evidence="3">CCUG 50213</strain>
    </source>
</reference>
<name>A0ABW3TLA9_9MICO</name>
<gene>
    <name evidence="2" type="ORF">ACFQ3U_02990</name>
</gene>
<dbReference type="EMBL" id="JBHTLY010000001">
    <property type="protein sequence ID" value="MFD1200858.1"/>
    <property type="molecule type" value="Genomic_DNA"/>
</dbReference>
<dbReference type="Proteomes" id="UP001597181">
    <property type="component" value="Unassembled WGS sequence"/>
</dbReference>
<evidence type="ECO:0000256" key="1">
    <source>
        <dbReference type="SAM" id="Coils"/>
    </source>
</evidence>
<sequence length="340" mass="38071">MAKSVGKRIAQGVAVALTLAIAAGGVIAYSNRGAIQDHFLAAGFEPSDRIAQIQEEIKLNPTGERIFLASQPTIGGRDVFNRWCAGVDHTEEGHVLGCYADRRIRLFEVTDERLTGVVETTAAHELLHASWARMSQDDRATVSRQLIAEYDALAATDAEFKQRMSVYESLSKPAFANELHSVFGTEVRELSPELESHYAKWFTDRSVVVDWYDGYHGVFIELTAEAERLSTELEALRADIEQRSANYDIAVQQFNADAADFKLRNEQYEFSGNKPLFDSIRGQLLDRQEGLDAVRREIQADTDRFNDLRAQLVELNDVSLELNDVLDSTLAEPQERVDAT</sequence>
<keyword evidence="3" id="KW-1185">Reference proteome</keyword>
<organism evidence="2 3">
    <name type="scientific">Leucobacter albus</name>
    <dbReference type="NCBI Taxonomy" id="272210"/>
    <lineage>
        <taxon>Bacteria</taxon>
        <taxon>Bacillati</taxon>
        <taxon>Actinomycetota</taxon>
        <taxon>Actinomycetes</taxon>
        <taxon>Micrococcales</taxon>
        <taxon>Microbacteriaceae</taxon>
        <taxon>Leucobacter</taxon>
    </lineage>
</organism>
<evidence type="ECO:0000313" key="2">
    <source>
        <dbReference type="EMBL" id="MFD1200858.1"/>
    </source>
</evidence>
<accession>A0ABW3TLA9</accession>
<proteinExistence type="predicted"/>
<evidence type="ECO:0000313" key="3">
    <source>
        <dbReference type="Proteomes" id="UP001597181"/>
    </source>
</evidence>
<comment type="caution">
    <text evidence="2">The sequence shown here is derived from an EMBL/GenBank/DDBJ whole genome shotgun (WGS) entry which is preliminary data.</text>
</comment>
<feature type="coiled-coil region" evidence="1">
    <location>
        <begin position="219"/>
        <end position="246"/>
    </location>
</feature>
<dbReference type="RefSeq" id="WP_343959452.1">
    <property type="nucleotide sequence ID" value="NZ_BAAAKZ010000003.1"/>
</dbReference>
<protein>
    <submittedName>
        <fullName evidence="2">Uncharacterized protein</fullName>
    </submittedName>
</protein>